<gene>
    <name evidence="1" type="ORF">DCAF_LOCUS5028</name>
</gene>
<proteinExistence type="predicted"/>
<sequence length="55" mass="6300">MFRSLRNPLNLTLALKQLLELQANFPPQPLAAMNTWIIERQAGCSMVLKNDRYVA</sequence>
<keyword evidence="2" id="KW-1185">Reference proteome</keyword>
<dbReference type="Proteomes" id="UP001314170">
    <property type="component" value="Unassembled WGS sequence"/>
</dbReference>
<protein>
    <submittedName>
        <fullName evidence="1">Uncharacterized protein</fullName>
    </submittedName>
</protein>
<organism evidence="1 2">
    <name type="scientific">Dovyalis caffra</name>
    <dbReference type="NCBI Taxonomy" id="77055"/>
    <lineage>
        <taxon>Eukaryota</taxon>
        <taxon>Viridiplantae</taxon>
        <taxon>Streptophyta</taxon>
        <taxon>Embryophyta</taxon>
        <taxon>Tracheophyta</taxon>
        <taxon>Spermatophyta</taxon>
        <taxon>Magnoliopsida</taxon>
        <taxon>eudicotyledons</taxon>
        <taxon>Gunneridae</taxon>
        <taxon>Pentapetalae</taxon>
        <taxon>rosids</taxon>
        <taxon>fabids</taxon>
        <taxon>Malpighiales</taxon>
        <taxon>Salicaceae</taxon>
        <taxon>Flacourtieae</taxon>
        <taxon>Dovyalis</taxon>
    </lineage>
</organism>
<name>A0AAV1R2V9_9ROSI</name>
<reference evidence="1 2" key="1">
    <citation type="submission" date="2024-01" db="EMBL/GenBank/DDBJ databases">
        <authorList>
            <person name="Waweru B."/>
        </authorList>
    </citation>
    <scope>NUCLEOTIDE SEQUENCE [LARGE SCALE GENOMIC DNA]</scope>
</reference>
<feature type="non-terminal residue" evidence="1">
    <location>
        <position position="55"/>
    </location>
</feature>
<evidence type="ECO:0000313" key="1">
    <source>
        <dbReference type="EMBL" id="CAK7327320.1"/>
    </source>
</evidence>
<evidence type="ECO:0000313" key="2">
    <source>
        <dbReference type="Proteomes" id="UP001314170"/>
    </source>
</evidence>
<comment type="caution">
    <text evidence="1">The sequence shown here is derived from an EMBL/GenBank/DDBJ whole genome shotgun (WGS) entry which is preliminary data.</text>
</comment>
<dbReference type="AlphaFoldDB" id="A0AAV1R2V9"/>
<accession>A0AAV1R2V9</accession>
<dbReference type="EMBL" id="CAWUPB010000851">
    <property type="protein sequence ID" value="CAK7327320.1"/>
    <property type="molecule type" value="Genomic_DNA"/>
</dbReference>